<dbReference type="SUPFAM" id="SSF51735">
    <property type="entry name" value="NAD(P)-binding Rossmann-fold domains"/>
    <property type="match status" value="1"/>
</dbReference>
<dbReference type="Pfam" id="PF22917">
    <property type="entry name" value="PRISE"/>
    <property type="match status" value="1"/>
</dbReference>
<comment type="caution">
    <text evidence="2">The sequence shown here is derived from an EMBL/GenBank/DDBJ whole genome shotgun (WGS) entry which is preliminary data.</text>
</comment>
<protein>
    <recommendedName>
        <fullName evidence="1">PRISE-like Rossmann-fold domain-containing protein</fullName>
    </recommendedName>
</protein>
<dbReference type="InterPro" id="IPR036291">
    <property type="entry name" value="NAD(P)-bd_dom_sf"/>
</dbReference>
<name>A0AAJ0HE68_9PEZI</name>
<reference evidence="2" key="2">
    <citation type="submission" date="2023-06" db="EMBL/GenBank/DDBJ databases">
        <authorList>
            <consortium name="Lawrence Berkeley National Laboratory"/>
            <person name="Haridas S."/>
            <person name="Hensen N."/>
            <person name="Bonometti L."/>
            <person name="Westerberg I."/>
            <person name="Brannstrom I.O."/>
            <person name="Guillou S."/>
            <person name="Cros-Aarteil S."/>
            <person name="Calhoun S."/>
            <person name="Kuo A."/>
            <person name="Mondo S."/>
            <person name="Pangilinan J."/>
            <person name="Riley R."/>
            <person name="Labutti K."/>
            <person name="Andreopoulos B."/>
            <person name="Lipzen A."/>
            <person name="Chen C."/>
            <person name="Yanf M."/>
            <person name="Daum C."/>
            <person name="Ng V."/>
            <person name="Clum A."/>
            <person name="Steindorff A."/>
            <person name="Ohm R."/>
            <person name="Martin F."/>
            <person name="Silar P."/>
            <person name="Natvig D."/>
            <person name="Lalanne C."/>
            <person name="Gautier V."/>
            <person name="Ament-Velasquez S.L."/>
            <person name="Kruys A."/>
            <person name="Hutchinson M.I."/>
            <person name="Powell A.J."/>
            <person name="Barry K."/>
            <person name="Miller A.N."/>
            <person name="Grigoriev I.V."/>
            <person name="Debuchy R."/>
            <person name="Gladieux P."/>
            <person name="Thoren M.H."/>
            <person name="Johannesson H."/>
        </authorList>
    </citation>
    <scope>NUCLEOTIDE SEQUENCE</scope>
    <source>
        <strain evidence="2">CBS 955.72</strain>
    </source>
</reference>
<gene>
    <name evidence="2" type="ORF">B0T25DRAFT_547430</name>
</gene>
<feature type="domain" description="PRISE-like Rossmann-fold" evidence="1">
    <location>
        <begin position="12"/>
        <end position="404"/>
    </location>
</feature>
<evidence type="ECO:0000259" key="1">
    <source>
        <dbReference type="Pfam" id="PF22917"/>
    </source>
</evidence>
<keyword evidence="3" id="KW-1185">Reference proteome</keyword>
<sequence>MSQAPNTVDRVALVFGASGITGWAILREALHPTNNPFRCIIGLSNHPIHPLQRLLPDRDGFTLASGVNLSAGVDEVTTKLSSIDNIGDVTDVFFAAYIQPPGTSDFEGYEVLKEVNVRILETAVLAVERLCPRLRFWSLQTGGKSYGFTFIREIGLPKVPCDESDPRIAQPFEDQVFYYAQSDALKRLSAGRRWRFTEIRPDLVIGFVPGGKNAMNFAQALGLFLSFYTDREARGGAAGWKAIRFPGTVGSYNACHTEIGQETLARAHIYASNLTTAPNGEIYNVGDSPPITGLSWRDKWAALCGHFGLVGLGPPEEGEAIFSASGYMMQHQSEWKGFEEKYSLLPSVIQHTSWEFLDVLLSLAAFDRQYNLSKFAAAGFHERTDVAQNYFEAFQLMEDAKIIPRLSLLLSLHESVAV</sequence>
<dbReference type="InterPro" id="IPR055222">
    <property type="entry name" value="PRISE-like_Rossmann-fold"/>
</dbReference>
<dbReference type="PANTHER" id="PTHR32487:SF8">
    <property type="entry name" value="NAD-DEPENDENT EPIMERASE_DEHYDRATASE DOMAIN-CONTAINING PROTEIN"/>
    <property type="match status" value="1"/>
</dbReference>
<dbReference type="AlphaFoldDB" id="A0AAJ0HE68"/>
<evidence type="ECO:0000313" key="2">
    <source>
        <dbReference type="EMBL" id="KAK3349204.1"/>
    </source>
</evidence>
<dbReference type="PANTHER" id="PTHR32487">
    <property type="entry name" value="3-OXO-DELTA(4,5)-STEROID 5-BETA-REDUCTASE"/>
    <property type="match status" value="1"/>
</dbReference>
<dbReference type="Gene3D" id="3.40.50.720">
    <property type="entry name" value="NAD(P)-binding Rossmann-like Domain"/>
    <property type="match status" value="1"/>
</dbReference>
<proteinExistence type="predicted"/>
<dbReference type="Proteomes" id="UP001275084">
    <property type="component" value="Unassembled WGS sequence"/>
</dbReference>
<evidence type="ECO:0000313" key="3">
    <source>
        <dbReference type="Proteomes" id="UP001275084"/>
    </source>
</evidence>
<organism evidence="2 3">
    <name type="scientific">Lasiosphaeria hispida</name>
    <dbReference type="NCBI Taxonomy" id="260671"/>
    <lineage>
        <taxon>Eukaryota</taxon>
        <taxon>Fungi</taxon>
        <taxon>Dikarya</taxon>
        <taxon>Ascomycota</taxon>
        <taxon>Pezizomycotina</taxon>
        <taxon>Sordariomycetes</taxon>
        <taxon>Sordariomycetidae</taxon>
        <taxon>Sordariales</taxon>
        <taxon>Lasiosphaeriaceae</taxon>
        <taxon>Lasiosphaeria</taxon>
    </lineage>
</organism>
<reference evidence="2" key="1">
    <citation type="journal article" date="2023" name="Mol. Phylogenet. Evol.">
        <title>Genome-scale phylogeny and comparative genomics of the fungal order Sordariales.</title>
        <authorList>
            <person name="Hensen N."/>
            <person name="Bonometti L."/>
            <person name="Westerberg I."/>
            <person name="Brannstrom I.O."/>
            <person name="Guillou S."/>
            <person name="Cros-Aarteil S."/>
            <person name="Calhoun S."/>
            <person name="Haridas S."/>
            <person name="Kuo A."/>
            <person name="Mondo S."/>
            <person name="Pangilinan J."/>
            <person name="Riley R."/>
            <person name="LaButti K."/>
            <person name="Andreopoulos B."/>
            <person name="Lipzen A."/>
            <person name="Chen C."/>
            <person name="Yan M."/>
            <person name="Daum C."/>
            <person name="Ng V."/>
            <person name="Clum A."/>
            <person name="Steindorff A."/>
            <person name="Ohm R.A."/>
            <person name="Martin F."/>
            <person name="Silar P."/>
            <person name="Natvig D.O."/>
            <person name="Lalanne C."/>
            <person name="Gautier V."/>
            <person name="Ament-Velasquez S.L."/>
            <person name="Kruys A."/>
            <person name="Hutchinson M.I."/>
            <person name="Powell A.J."/>
            <person name="Barry K."/>
            <person name="Miller A.N."/>
            <person name="Grigoriev I.V."/>
            <person name="Debuchy R."/>
            <person name="Gladieux P."/>
            <person name="Hiltunen Thoren M."/>
            <person name="Johannesson H."/>
        </authorList>
    </citation>
    <scope>NUCLEOTIDE SEQUENCE</scope>
    <source>
        <strain evidence="2">CBS 955.72</strain>
    </source>
</reference>
<accession>A0AAJ0HE68</accession>
<dbReference type="EMBL" id="JAUIQD010000005">
    <property type="protein sequence ID" value="KAK3349204.1"/>
    <property type="molecule type" value="Genomic_DNA"/>
</dbReference>